<sequence>MAEFMLKDMVGKLGLSDQFCIASSATSREEIGNGIHPGTKAKLREQGIAFANHRAIQLRSSDYDSYDLLLGMDENNKRNMLRIFCSDPQEKIHRLLDYTPSPRDIADPWYTENFEATFKDIRQGCLGLLDYLASKNR</sequence>
<accession>G8QS80</accession>
<dbReference type="PANTHER" id="PTHR11717:SF7">
    <property type="entry name" value="LOW MOLECULAR WEIGHT PHOSPHOTYROSINE PROTEIN PHOSPHATASE"/>
    <property type="match status" value="1"/>
</dbReference>
<evidence type="ECO:0000313" key="3">
    <source>
        <dbReference type="EMBL" id="AEV28941.1"/>
    </source>
</evidence>
<dbReference type="InterPro" id="IPR023485">
    <property type="entry name" value="Ptyr_pPase"/>
</dbReference>
<dbReference type="HOGENOM" id="CLU_071415_2_3_12"/>
<dbReference type="eggNOG" id="COG0394">
    <property type="taxonomic scope" value="Bacteria"/>
</dbReference>
<dbReference type="CDD" id="cd16343">
    <property type="entry name" value="LMWPTP"/>
    <property type="match status" value="1"/>
</dbReference>
<dbReference type="InterPro" id="IPR036196">
    <property type="entry name" value="Ptyr_pPase_sf"/>
</dbReference>
<protein>
    <recommendedName>
        <fullName evidence="1">protein-tyrosine-phosphatase</fullName>
        <ecNumber evidence="1">3.1.3.48</ecNumber>
    </recommendedName>
</protein>
<dbReference type="Proteomes" id="UP000005632">
    <property type="component" value="Chromosome"/>
</dbReference>
<dbReference type="EC" id="3.1.3.48" evidence="1"/>
<dbReference type="Pfam" id="PF01451">
    <property type="entry name" value="LMWPc"/>
    <property type="match status" value="1"/>
</dbReference>
<keyword evidence="4" id="KW-1185">Reference proteome</keyword>
<evidence type="ECO:0000313" key="4">
    <source>
        <dbReference type="Proteomes" id="UP000005632"/>
    </source>
</evidence>
<dbReference type="PANTHER" id="PTHR11717">
    <property type="entry name" value="LOW MOLECULAR WEIGHT PROTEIN TYROSINE PHOSPHATASE"/>
    <property type="match status" value="1"/>
</dbReference>
<dbReference type="Gene3D" id="3.40.50.2300">
    <property type="match status" value="1"/>
</dbReference>
<dbReference type="EMBL" id="CP003155">
    <property type="protein sequence ID" value="AEV28941.1"/>
    <property type="molecule type" value="Genomic_DNA"/>
</dbReference>
<organism evidence="3 4">
    <name type="scientific">Sphaerochaeta pleomorpha (strain ATCC BAA-1885 / DSM 22778 / Grapes)</name>
    <dbReference type="NCBI Taxonomy" id="158190"/>
    <lineage>
        <taxon>Bacteria</taxon>
        <taxon>Pseudomonadati</taxon>
        <taxon>Spirochaetota</taxon>
        <taxon>Spirochaetia</taxon>
        <taxon>Spirochaetales</taxon>
        <taxon>Sphaerochaetaceae</taxon>
        <taxon>Sphaerochaeta</taxon>
    </lineage>
</organism>
<dbReference type="InterPro" id="IPR050438">
    <property type="entry name" value="LMW_PTPase"/>
</dbReference>
<proteinExistence type="predicted"/>
<evidence type="ECO:0000256" key="1">
    <source>
        <dbReference type="ARBA" id="ARBA00013064"/>
    </source>
</evidence>
<name>G8QS80_SPHPG</name>
<dbReference type="GO" id="GO:0004725">
    <property type="term" value="F:protein tyrosine phosphatase activity"/>
    <property type="evidence" value="ECO:0007669"/>
    <property type="project" value="UniProtKB-EC"/>
</dbReference>
<dbReference type="SMART" id="SM00226">
    <property type="entry name" value="LMWPc"/>
    <property type="match status" value="1"/>
</dbReference>
<feature type="domain" description="Phosphotyrosine protein phosphatase I" evidence="2">
    <location>
        <begin position="1"/>
        <end position="131"/>
    </location>
</feature>
<dbReference type="STRING" id="158190.SpiGrapes_1121"/>
<evidence type="ECO:0000259" key="2">
    <source>
        <dbReference type="SMART" id="SM00226"/>
    </source>
</evidence>
<dbReference type="AlphaFoldDB" id="G8QS80"/>
<dbReference type="KEGG" id="sgp:SpiGrapes_1121"/>
<dbReference type="SUPFAM" id="SSF52788">
    <property type="entry name" value="Phosphotyrosine protein phosphatases I"/>
    <property type="match status" value="1"/>
</dbReference>
<reference evidence="3 4" key="1">
    <citation type="submission" date="2011-11" db="EMBL/GenBank/DDBJ databases">
        <title>Complete sequence of Spirochaeta sp. grapes.</title>
        <authorList>
            <consortium name="US DOE Joint Genome Institute"/>
            <person name="Lucas S."/>
            <person name="Han J."/>
            <person name="Lapidus A."/>
            <person name="Cheng J.-F."/>
            <person name="Goodwin L."/>
            <person name="Pitluck S."/>
            <person name="Peters L."/>
            <person name="Ovchinnikova G."/>
            <person name="Munk A.C."/>
            <person name="Detter J.C."/>
            <person name="Han C."/>
            <person name="Tapia R."/>
            <person name="Land M."/>
            <person name="Hauser L."/>
            <person name="Kyrpides N."/>
            <person name="Ivanova N."/>
            <person name="Pagani I."/>
            <person name="Ritalahtilisa K."/>
            <person name="Loeffler F."/>
            <person name="Woyke T."/>
        </authorList>
    </citation>
    <scope>NUCLEOTIDE SEQUENCE [LARGE SCALE GENOMIC DNA]</scope>
    <source>
        <strain evidence="4">ATCC BAA-1885 / DSM 22778 / Grapes</strain>
    </source>
</reference>
<gene>
    <name evidence="3" type="ordered locus">SpiGrapes_1121</name>
</gene>